<dbReference type="Pfam" id="PF04773">
    <property type="entry name" value="FecR"/>
    <property type="match status" value="1"/>
</dbReference>
<dbReference type="Pfam" id="PF16344">
    <property type="entry name" value="FecR_C"/>
    <property type="match status" value="1"/>
</dbReference>
<dbReference type="PIRSF" id="PIRSF018266">
    <property type="entry name" value="FecR"/>
    <property type="match status" value="1"/>
</dbReference>
<dbReference type="PANTHER" id="PTHR30273:SF2">
    <property type="entry name" value="PROTEIN FECR"/>
    <property type="match status" value="1"/>
</dbReference>
<keyword evidence="1" id="KW-0812">Transmembrane</keyword>
<dbReference type="Gene3D" id="2.60.120.1440">
    <property type="match status" value="1"/>
</dbReference>
<dbReference type="InterPro" id="IPR012373">
    <property type="entry name" value="Ferrdict_sens_TM"/>
</dbReference>
<feature type="transmembrane region" description="Helical" evidence="1">
    <location>
        <begin position="105"/>
        <end position="130"/>
    </location>
</feature>
<gene>
    <name evidence="4" type="ORF">FKX85_03870</name>
</gene>
<keyword evidence="5" id="KW-1185">Reference proteome</keyword>
<evidence type="ECO:0000313" key="4">
    <source>
        <dbReference type="EMBL" id="QDH78222.1"/>
    </source>
</evidence>
<dbReference type="GO" id="GO:0016989">
    <property type="term" value="F:sigma factor antagonist activity"/>
    <property type="evidence" value="ECO:0007669"/>
    <property type="project" value="TreeGrafter"/>
</dbReference>
<keyword evidence="1" id="KW-0472">Membrane</keyword>
<sequence>MNKSFRHIEDFLEDETFRTWVLSKGNMRSLFWENWLKDHPGRSAILYEAKEILLALEEENVEEEVWNEADQTRLLNTINTAIDLPDRQPEKGKVREHYSTKSNQFIWLKVSMILLVMVVSAVILSNLGVFREPLPANKEELGWITREALPGEKKKVSLPDGSSVVLNSGSMLRYRADFGTIHRNITLHGESYFEVAKDSLLPFKVYSGELMTEAVGTAFNITAFDGEPTAVKLIKGKVKVELQPKNTTEVDRIYLDPGEQALASAEAFSKGTFDLRTALLWTEGTLYFDDQPLSKVIKALERWYGVTIKTEGQKPSALRVSGEFHRDNLENVLQSISYSFDFDFNIDHKQVSIHFNKH</sequence>
<dbReference type="AlphaFoldDB" id="A0A514CEG9"/>
<evidence type="ECO:0000313" key="5">
    <source>
        <dbReference type="Proteomes" id="UP000316614"/>
    </source>
</evidence>
<organism evidence="4 5">
    <name type="scientific">Echinicola soli</name>
    <dbReference type="NCBI Taxonomy" id="2591634"/>
    <lineage>
        <taxon>Bacteria</taxon>
        <taxon>Pseudomonadati</taxon>
        <taxon>Bacteroidota</taxon>
        <taxon>Cytophagia</taxon>
        <taxon>Cytophagales</taxon>
        <taxon>Cyclobacteriaceae</taxon>
        <taxon>Echinicola</taxon>
    </lineage>
</organism>
<name>A0A514CEG9_9BACT</name>
<protein>
    <submittedName>
        <fullName evidence="4">DUF4974 domain-containing protein</fullName>
    </submittedName>
</protein>
<evidence type="ECO:0000259" key="2">
    <source>
        <dbReference type="Pfam" id="PF04773"/>
    </source>
</evidence>
<dbReference type="Gene3D" id="3.55.50.30">
    <property type="match status" value="1"/>
</dbReference>
<dbReference type="Proteomes" id="UP000316614">
    <property type="component" value="Chromosome"/>
</dbReference>
<dbReference type="EMBL" id="CP041253">
    <property type="protein sequence ID" value="QDH78222.1"/>
    <property type="molecule type" value="Genomic_DNA"/>
</dbReference>
<proteinExistence type="predicted"/>
<dbReference type="OrthoDB" id="1099916at2"/>
<keyword evidence="1" id="KW-1133">Transmembrane helix</keyword>
<dbReference type="PANTHER" id="PTHR30273">
    <property type="entry name" value="PERIPLASMIC SIGNAL SENSOR AND SIGMA FACTOR ACTIVATOR FECR-RELATED"/>
    <property type="match status" value="1"/>
</dbReference>
<dbReference type="KEGG" id="echi:FKX85_03870"/>
<dbReference type="InterPro" id="IPR032508">
    <property type="entry name" value="FecR_C"/>
</dbReference>
<evidence type="ECO:0000256" key="1">
    <source>
        <dbReference type="SAM" id="Phobius"/>
    </source>
</evidence>
<feature type="domain" description="Protein FecR C-terminal" evidence="3">
    <location>
        <begin position="286"/>
        <end position="353"/>
    </location>
</feature>
<dbReference type="RefSeq" id="WP_141613482.1">
    <property type="nucleotide sequence ID" value="NZ_CP041253.1"/>
</dbReference>
<dbReference type="InterPro" id="IPR006860">
    <property type="entry name" value="FecR"/>
</dbReference>
<reference evidence="4 5" key="1">
    <citation type="submission" date="2019-06" db="EMBL/GenBank/DDBJ databases">
        <title>Echinicola alkalisoli sp. nov. isolated from saline soil.</title>
        <authorList>
            <person name="Sun J.-Q."/>
            <person name="Xu L."/>
        </authorList>
    </citation>
    <scope>NUCLEOTIDE SEQUENCE [LARGE SCALE GENOMIC DNA]</scope>
    <source>
        <strain evidence="4 5">LN3S3</strain>
    </source>
</reference>
<accession>A0A514CEG9</accession>
<evidence type="ECO:0000259" key="3">
    <source>
        <dbReference type="Pfam" id="PF16344"/>
    </source>
</evidence>
<feature type="domain" description="FecR protein" evidence="2">
    <location>
        <begin position="150"/>
        <end position="239"/>
    </location>
</feature>